<dbReference type="InterPro" id="IPR032675">
    <property type="entry name" value="LRR_dom_sf"/>
</dbReference>
<gene>
    <name evidence="1" type="ORF">EWM64_g7646</name>
</gene>
<proteinExistence type="predicted"/>
<keyword evidence="2" id="KW-1185">Reference proteome</keyword>
<comment type="caution">
    <text evidence="1">The sequence shown here is derived from an EMBL/GenBank/DDBJ whole genome shotgun (WGS) entry which is preliminary data.</text>
</comment>
<sequence length="472" mass="53119">MKGLHLADERIKRPCYVFDDITEYGPLVEYRREVLRSLKHPAPMLESLTLDDVTKFETMPSQFFANETPRLRHFAIRECFKLQWDAPYLRSITDLELGLSHVYLSLAKLIALLQESPMLENLKIVGTSFATRTEDLPDGNASLPSLKAFYLDTTADAQCAEFLERLDIPSAAQKEFVFRGRDAEQAPRVLRLAAGLGYIAEGSSRPSPSEMRLRCDHSMISLRTQFKEEHGVEPGFLAIKWSRTASDPAAHRIAVVGQLFGSFDVRKVTYLSVASAKLDDALDGVLEDFWFSRMSTLKNLTLRGQGTKILFDLLETRNVHARDADTASVDAQVLEGWRGTPPFFPGLEYVFVGELSFDEDTSRALIHAVKHRAALGKALPTLRVNEGNGCRPPKTMLRKLSNMVRIIAAYVVNEKALAAFLKFVDYEPDAPNGTPDIVDILFAWSSWWSDQQIEACLFRPNCLKAARRFSHS</sequence>
<evidence type="ECO:0008006" key="3">
    <source>
        <dbReference type="Google" id="ProtNLM"/>
    </source>
</evidence>
<accession>A0A4Y9ZQM6</accession>
<dbReference type="EMBL" id="SFCI01001228">
    <property type="protein sequence ID" value="TFY76367.1"/>
    <property type="molecule type" value="Genomic_DNA"/>
</dbReference>
<name>A0A4Y9ZQM6_9AGAM</name>
<reference evidence="1 2" key="1">
    <citation type="submission" date="2019-02" db="EMBL/GenBank/DDBJ databases">
        <title>Genome sequencing of the rare red list fungi Hericium alpestre (H. flagellum).</title>
        <authorList>
            <person name="Buettner E."/>
            <person name="Kellner H."/>
        </authorList>
    </citation>
    <scope>NUCLEOTIDE SEQUENCE [LARGE SCALE GENOMIC DNA]</scope>
    <source>
        <strain evidence="1 2">DSM 108284</strain>
    </source>
</reference>
<evidence type="ECO:0000313" key="1">
    <source>
        <dbReference type="EMBL" id="TFY76367.1"/>
    </source>
</evidence>
<evidence type="ECO:0000313" key="2">
    <source>
        <dbReference type="Proteomes" id="UP000298061"/>
    </source>
</evidence>
<dbReference type="Proteomes" id="UP000298061">
    <property type="component" value="Unassembled WGS sequence"/>
</dbReference>
<dbReference type="AlphaFoldDB" id="A0A4Y9ZQM6"/>
<organism evidence="1 2">
    <name type="scientific">Hericium alpestre</name>
    <dbReference type="NCBI Taxonomy" id="135208"/>
    <lineage>
        <taxon>Eukaryota</taxon>
        <taxon>Fungi</taxon>
        <taxon>Dikarya</taxon>
        <taxon>Basidiomycota</taxon>
        <taxon>Agaricomycotina</taxon>
        <taxon>Agaricomycetes</taxon>
        <taxon>Russulales</taxon>
        <taxon>Hericiaceae</taxon>
        <taxon>Hericium</taxon>
    </lineage>
</organism>
<protein>
    <recommendedName>
        <fullName evidence="3">F-box domain-containing protein</fullName>
    </recommendedName>
</protein>
<dbReference type="SUPFAM" id="SSF52047">
    <property type="entry name" value="RNI-like"/>
    <property type="match status" value="1"/>
</dbReference>
<dbReference type="Gene3D" id="3.80.10.10">
    <property type="entry name" value="Ribonuclease Inhibitor"/>
    <property type="match status" value="1"/>
</dbReference>